<dbReference type="SUPFAM" id="SSF56601">
    <property type="entry name" value="beta-lactamase/transpeptidase-like"/>
    <property type="match status" value="1"/>
</dbReference>
<feature type="domain" description="Beta-lactamase-related" evidence="1">
    <location>
        <begin position="44"/>
        <end position="358"/>
    </location>
</feature>
<accession>A0ABP8I365</accession>
<dbReference type="InterPro" id="IPR012338">
    <property type="entry name" value="Beta-lactam/transpept-like"/>
</dbReference>
<evidence type="ECO:0000313" key="2">
    <source>
        <dbReference type="EMBL" id="GAA4350067.1"/>
    </source>
</evidence>
<protein>
    <recommendedName>
        <fullName evidence="1">Beta-lactamase-related domain-containing protein</fullName>
    </recommendedName>
</protein>
<dbReference type="PANTHER" id="PTHR43283">
    <property type="entry name" value="BETA-LACTAMASE-RELATED"/>
    <property type="match status" value="1"/>
</dbReference>
<dbReference type="InterPro" id="IPR050789">
    <property type="entry name" value="Diverse_Enzym_Activities"/>
</dbReference>
<reference evidence="3" key="1">
    <citation type="journal article" date="2019" name="Int. J. Syst. Evol. Microbiol.">
        <title>The Global Catalogue of Microorganisms (GCM) 10K type strain sequencing project: providing services to taxonomists for standard genome sequencing and annotation.</title>
        <authorList>
            <consortium name="The Broad Institute Genomics Platform"/>
            <consortium name="The Broad Institute Genome Sequencing Center for Infectious Disease"/>
            <person name="Wu L."/>
            <person name="Ma J."/>
        </authorList>
    </citation>
    <scope>NUCLEOTIDE SEQUENCE [LARGE SCALE GENOMIC DNA]</scope>
    <source>
        <strain evidence="3">JCM 17923</strain>
    </source>
</reference>
<dbReference type="InterPro" id="IPR001466">
    <property type="entry name" value="Beta-lactam-related"/>
</dbReference>
<dbReference type="Proteomes" id="UP001501153">
    <property type="component" value="Unassembled WGS sequence"/>
</dbReference>
<dbReference type="PANTHER" id="PTHR43283:SF18">
    <property type="match status" value="1"/>
</dbReference>
<evidence type="ECO:0000259" key="1">
    <source>
        <dbReference type="Pfam" id="PF00144"/>
    </source>
</evidence>
<organism evidence="2 3">
    <name type="scientific">Hymenobacter saemangeumensis</name>
    <dbReference type="NCBI Taxonomy" id="1084522"/>
    <lineage>
        <taxon>Bacteria</taxon>
        <taxon>Pseudomonadati</taxon>
        <taxon>Bacteroidota</taxon>
        <taxon>Cytophagia</taxon>
        <taxon>Cytophagales</taxon>
        <taxon>Hymenobacteraceae</taxon>
        <taxon>Hymenobacter</taxon>
    </lineage>
</organism>
<dbReference type="EMBL" id="BAABGZ010000010">
    <property type="protein sequence ID" value="GAA4350067.1"/>
    <property type="molecule type" value="Genomic_DNA"/>
</dbReference>
<dbReference type="Pfam" id="PF00144">
    <property type="entry name" value="Beta-lactamase"/>
    <property type="match status" value="1"/>
</dbReference>
<dbReference type="Gene3D" id="3.40.710.10">
    <property type="entry name" value="DD-peptidase/beta-lactamase superfamily"/>
    <property type="match status" value="1"/>
</dbReference>
<comment type="caution">
    <text evidence="2">The sequence shown here is derived from an EMBL/GenBank/DDBJ whole genome shotgun (WGS) entry which is preliminary data.</text>
</comment>
<evidence type="ECO:0000313" key="3">
    <source>
        <dbReference type="Proteomes" id="UP001501153"/>
    </source>
</evidence>
<dbReference type="RefSeq" id="WP_345233940.1">
    <property type="nucleotide sequence ID" value="NZ_BAABGZ010000010.1"/>
</dbReference>
<sequence>MKTYFATLIFWLISLTSPAQGSLVVRHLRGAGIPADQLTNQLTRVVDSAGVAGLSVLVLDHGRVVYEQYFGTKDRSTGQPLDRETVSYAASLTKPLAAYLFLRLVDQGVLALDTPVCRYLKQPIGAYEKWQDLAQDPAFARITARMLLSHSSGLPILRGFYGEKLATIAPPGSRFFYSNEGYNLLGVVMAEKTGLDLQTLAQREVFGPLAMARTSLVWQPQFAANRAVGHDFAGKGLGAQQRSSPRAAGSMVTTPTDYAAFLRQVLAGKGLSRKAYREYLRPQVAVTSQRGWGPRRDSLARQPHPQALAWALGWSVFTSKYGPAFSHGGHADGWQNLALSYPRKKLALLLLSNSDNFEGVAAQVLRRCLGDADAPLEWAGYFDNRPR</sequence>
<keyword evidence="3" id="KW-1185">Reference proteome</keyword>
<name>A0ABP8I365_9BACT</name>
<proteinExistence type="predicted"/>
<gene>
    <name evidence="2" type="ORF">GCM10023185_07400</name>
</gene>